<dbReference type="Gene3D" id="3.30.70.260">
    <property type="match status" value="1"/>
</dbReference>
<dbReference type="PANTHER" id="PTHR38036:SF1">
    <property type="entry name" value="UPF0250 PROTEIN YBED"/>
    <property type="match status" value="1"/>
</dbReference>
<reference evidence="4" key="1">
    <citation type="submission" date="2017-05" db="EMBL/GenBank/DDBJ databases">
        <authorList>
            <person name="Sharma S."/>
            <person name="Sidhu C."/>
            <person name="Pinnaka A.K."/>
        </authorList>
    </citation>
    <scope>NUCLEOTIDE SEQUENCE [LARGE SCALE GENOMIC DNA]</scope>
    <source>
        <strain evidence="4">AK93</strain>
    </source>
</reference>
<dbReference type="SUPFAM" id="SSF117991">
    <property type="entry name" value="YbeD/HP0495-like"/>
    <property type="match status" value="1"/>
</dbReference>
<keyword evidence="4" id="KW-1185">Reference proteome</keyword>
<dbReference type="Proteomes" id="UP000256763">
    <property type="component" value="Unassembled WGS sequence"/>
</dbReference>
<evidence type="ECO:0000256" key="1">
    <source>
        <dbReference type="ARBA" id="ARBA00008460"/>
    </source>
</evidence>
<accession>A0A3E0X339</accession>
<dbReference type="HAMAP" id="MF_00659">
    <property type="entry name" value="UPF0250"/>
    <property type="match status" value="1"/>
</dbReference>
<organism evidence="3 4">
    <name type="scientific">Alkalilimnicola ehrlichii</name>
    <dbReference type="NCBI Taxonomy" id="351052"/>
    <lineage>
        <taxon>Bacteria</taxon>
        <taxon>Pseudomonadati</taxon>
        <taxon>Pseudomonadota</taxon>
        <taxon>Gammaproteobacteria</taxon>
        <taxon>Chromatiales</taxon>
        <taxon>Ectothiorhodospiraceae</taxon>
        <taxon>Alkalilimnicola</taxon>
    </lineage>
</organism>
<dbReference type="InterPro" id="IPR027471">
    <property type="entry name" value="YbeD-like_sf"/>
</dbReference>
<dbReference type="GO" id="GO:0005829">
    <property type="term" value="C:cytosol"/>
    <property type="evidence" value="ECO:0007669"/>
    <property type="project" value="TreeGrafter"/>
</dbReference>
<dbReference type="InterPro" id="IPR007454">
    <property type="entry name" value="UPF0250_YbeD-like"/>
</dbReference>
<gene>
    <name evidence="3" type="ORF">CAL65_01240</name>
</gene>
<name>A0A3E0X339_9GAMM</name>
<evidence type="ECO:0000256" key="2">
    <source>
        <dbReference type="HAMAP-Rule" id="MF_00659"/>
    </source>
</evidence>
<sequence length="89" mass="9797">MTADDDTLFDFPCRFPIKAMGLANNDIRPTVAALVREHAADVSDEDIQVTPSRNGKYVSVTVTITATSREQLDTIYLALNDHDAIVMTL</sequence>
<dbReference type="RefSeq" id="WP_116300597.1">
    <property type="nucleotide sequence ID" value="NZ_NFZV01000001.1"/>
</dbReference>
<evidence type="ECO:0000313" key="4">
    <source>
        <dbReference type="Proteomes" id="UP000256763"/>
    </source>
</evidence>
<comment type="similarity">
    <text evidence="1 2">Belongs to the UPF0250 family.</text>
</comment>
<dbReference type="EMBL" id="NFZW01000001">
    <property type="protein sequence ID" value="RFA39448.1"/>
    <property type="molecule type" value="Genomic_DNA"/>
</dbReference>
<protein>
    <recommendedName>
        <fullName evidence="2">UPF0250 protein CAL65_01240</fullName>
    </recommendedName>
</protein>
<dbReference type="OrthoDB" id="9793424at2"/>
<dbReference type="PANTHER" id="PTHR38036">
    <property type="entry name" value="UPF0250 PROTEIN YBED"/>
    <property type="match status" value="1"/>
</dbReference>
<dbReference type="AlphaFoldDB" id="A0A3E0X339"/>
<proteinExistence type="inferred from homology"/>
<evidence type="ECO:0000313" key="3">
    <source>
        <dbReference type="EMBL" id="RFA39448.1"/>
    </source>
</evidence>
<comment type="caution">
    <text evidence="3">The sequence shown here is derived from an EMBL/GenBank/DDBJ whole genome shotgun (WGS) entry which is preliminary data.</text>
</comment>
<dbReference type="Pfam" id="PF04359">
    <property type="entry name" value="DUF493"/>
    <property type="match status" value="1"/>
</dbReference>